<dbReference type="InterPro" id="IPR036527">
    <property type="entry name" value="SCP2_sterol-bd_dom_sf"/>
</dbReference>
<proteinExistence type="predicted"/>
<dbReference type="Pfam" id="PF14864">
    <property type="entry name" value="Alkyl_sulf_C"/>
    <property type="match status" value="1"/>
</dbReference>
<name>A0A094QGH6_9ZZZZ</name>
<accession>A0A094QGH6</accession>
<comment type="caution">
    <text evidence="2">The sequence shown here is derived from an EMBL/GenBank/DDBJ whole genome shotgun (WGS) entry which is preliminary data.</text>
</comment>
<sequence length="63" mass="6647">MRSGCSPSISINRALLIDILTQQTTFVDQITAGNIVLEGDAEALLNVFGNIDTNAPGFAIVEP</sequence>
<evidence type="ECO:0000313" key="2">
    <source>
        <dbReference type="EMBL" id="KGA13421.1"/>
    </source>
</evidence>
<dbReference type="Gene3D" id="3.30.1050.10">
    <property type="entry name" value="SCP2 sterol-binding domain"/>
    <property type="match status" value="1"/>
</dbReference>
<feature type="domain" description="Alkyl sulfatase C-terminal" evidence="1">
    <location>
        <begin position="8"/>
        <end position="63"/>
    </location>
</feature>
<dbReference type="InterPro" id="IPR029229">
    <property type="entry name" value="Alkyl_sulf_C"/>
</dbReference>
<gene>
    <name evidence="2" type="ORF">GM51_19770</name>
</gene>
<dbReference type="EMBL" id="JNSL01000187">
    <property type="protein sequence ID" value="KGA13421.1"/>
    <property type="molecule type" value="Genomic_DNA"/>
</dbReference>
<reference evidence="2" key="1">
    <citation type="submission" date="2014-06" db="EMBL/GenBank/DDBJ databases">
        <title>Key roles for freshwater Actinobacteria revealed by deep metagenomic sequencing.</title>
        <authorList>
            <person name="Ghai R."/>
            <person name="Mizuno C.M."/>
            <person name="Picazo A."/>
            <person name="Camacho A."/>
            <person name="Rodriguez-Valera F."/>
        </authorList>
    </citation>
    <scope>NUCLEOTIDE SEQUENCE</scope>
</reference>
<protein>
    <recommendedName>
        <fullName evidence="1">Alkyl sulfatase C-terminal domain-containing protein</fullName>
    </recommendedName>
</protein>
<dbReference type="SUPFAM" id="SSF55718">
    <property type="entry name" value="SCP-like"/>
    <property type="match status" value="1"/>
</dbReference>
<dbReference type="AlphaFoldDB" id="A0A094QGH6"/>
<evidence type="ECO:0000259" key="1">
    <source>
        <dbReference type="Pfam" id="PF14864"/>
    </source>
</evidence>
<organism evidence="2">
    <name type="scientific">freshwater metagenome</name>
    <dbReference type="NCBI Taxonomy" id="449393"/>
    <lineage>
        <taxon>unclassified sequences</taxon>
        <taxon>metagenomes</taxon>
        <taxon>ecological metagenomes</taxon>
    </lineage>
</organism>